<proteinExistence type="predicted"/>
<dbReference type="SUPFAM" id="SSF82185">
    <property type="entry name" value="Histone H3 K4-specific methyltransferase SET7/9 N-terminal domain"/>
    <property type="match status" value="1"/>
</dbReference>
<comment type="caution">
    <text evidence="2">The sequence shown here is derived from an EMBL/GenBank/DDBJ whole genome shotgun (WGS) entry which is preliminary data.</text>
</comment>
<dbReference type="Proteomes" id="UP001596997">
    <property type="component" value="Unassembled WGS sequence"/>
</dbReference>
<organism evidence="2 3">
    <name type="scientific">Pseudofulvibacter geojedonensis</name>
    <dbReference type="NCBI Taxonomy" id="1123758"/>
    <lineage>
        <taxon>Bacteria</taxon>
        <taxon>Pseudomonadati</taxon>
        <taxon>Bacteroidota</taxon>
        <taxon>Flavobacteriia</taxon>
        <taxon>Flavobacteriales</taxon>
        <taxon>Flavobacteriaceae</taxon>
        <taxon>Pseudofulvibacter</taxon>
    </lineage>
</organism>
<dbReference type="Gene3D" id="2.20.110.10">
    <property type="entry name" value="Histone H3 K4-specific methyltransferase SET7/9 N-terminal domain"/>
    <property type="match status" value="1"/>
</dbReference>
<dbReference type="Pfam" id="PF07661">
    <property type="entry name" value="MORN_2"/>
    <property type="match status" value="1"/>
</dbReference>
<feature type="transmembrane region" description="Helical" evidence="1">
    <location>
        <begin position="111"/>
        <end position="138"/>
    </location>
</feature>
<dbReference type="RefSeq" id="WP_377711997.1">
    <property type="nucleotide sequence ID" value="NZ_JBHTJM010000001.1"/>
</dbReference>
<gene>
    <name evidence="2" type="ORF">ACFQ1O_00020</name>
</gene>
<feature type="transmembrane region" description="Helical" evidence="1">
    <location>
        <begin position="170"/>
        <end position="197"/>
    </location>
</feature>
<protein>
    <submittedName>
        <fullName evidence="2">Toxin-antitoxin system YwqK family antitoxin</fullName>
    </submittedName>
</protein>
<evidence type="ECO:0000256" key="1">
    <source>
        <dbReference type="SAM" id="Phobius"/>
    </source>
</evidence>
<dbReference type="InterPro" id="IPR011652">
    <property type="entry name" value="MORN_2"/>
</dbReference>
<reference evidence="3" key="1">
    <citation type="journal article" date="2019" name="Int. J. Syst. Evol. Microbiol.">
        <title>The Global Catalogue of Microorganisms (GCM) 10K type strain sequencing project: providing services to taxonomists for standard genome sequencing and annotation.</title>
        <authorList>
            <consortium name="The Broad Institute Genomics Platform"/>
            <consortium name="The Broad Institute Genome Sequencing Center for Infectious Disease"/>
            <person name="Wu L."/>
            <person name="Ma J."/>
        </authorList>
    </citation>
    <scope>NUCLEOTIDE SEQUENCE [LARGE SCALE GENOMIC DNA]</scope>
    <source>
        <strain evidence="3">CCUG 62114</strain>
    </source>
</reference>
<evidence type="ECO:0000313" key="2">
    <source>
        <dbReference type="EMBL" id="MFD0962384.1"/>
    </source>
</evidence>
<keyword evidence="3" id="KW-1185">Reference proteome</keyword>
<keyword evidence="1" id="KW-0812">Transmembrane</keyword>
<dbReference type="EMBL" id="JBHTJM010000001">
    <property type="protein sequence ID" value="MFD0962384.1"/>
    <property type="molecule type" value="Genomic_DNA"/>
</dbReference>
<name>A0ABW3HXW8_9FLAO</name>
<evidence type="ECO:0000313" key="3">
    <source>
        <dbReference type="Proteomes" id="UP001596997"/>
    </source>
</evidence>
<keyword evidence="1" id="KW-1133">Transmembrane helix</keyword>
<sequence>MEFNQAIYYMEKRGNLKGFSDEQKEEFIKACNANFFFYDPYKDLLINPITSKKYWPKSLQRIFNYSKNSLEEKLSSKFPTKAHVDGSLDKLYSRKERAYILHYRIIRNLKYLGLILGGILAYFIDLYLGLAVGLYLIYFDYNTFDKVNGVIDQIQSGFMTAMLWQKKRNLYFFGSLLLLLGSLASLYLFTNSIYIVIGVFFAQKFILVNPTVQFIASAGYRGTDVAIKLEEEFEKQSKKNDFLDEFPKGIKIKEVEFYDDTLCEYEEVEELKIFYETPEDQYCSKHLFVYSKEPIKKENLDRAIMSDGVAKQLLRLDNDDRVEFYFEHIPNKPETTYFVIAKEHFMSIHEFEGTNSRCIVKSFHDNGKIDNYQEYEDGIMHGKMIEFHDNGQKQLECDFENGLLLTSYYEWKYADGKIMMSGSLRKLDNRNPEQKDLYDPNSEFRIGRWEIFEEDGSLIKSVDYKPDGERQTIKEDKEKSKNLIWL</sequence>
<keyword evidence="1" id="KW-0472">Membrane</keyword>
<accession>A0ABW3HXW8</accession>